<dbReference type="Proteomes" id="UP000247810">
    <property type="component" value="Unassembled WGS sequence"/>
</dbReference>
<feature type="transmembrane region" description="Helical" evidence="6">
    <location>
        <begin position="419"/>
        <end position="441"/>
    </location>
</feature>
<feature type="transmembrane region" description="Helical" evidence="6">
    <location>
        <begin position="91"/>
        <end position="114"/>
    </location>
</feature>
<dbReference type="AlphaFoldDB" id="A0A319CVF9"/>
<feature type="region of interest" description="Disordered" evidence="5">
    <location>
        <begin position="1"/>
        <end position="50"/>
    </location>
</feature>
<dbReference type="GO" id="GO:0016020">
    <property type="term" value="C:membrane"/>
    <property type="evidence" value="ECO:0007669"/>
    <property type="project" value="UniProtKB-SubCell"/>
</dbReference>
<proteinExistence type="predicted"/>
<keyword evidence="9" id="KW-1185">Reference proteome</keyword>
<dbReference type="SUPFAM" id="SSF103473">
    <property type="entry name" value="MFS general substrate transporter"/>
    <property type="match status" value="1"/>
</dbReference>
<dbReference type="VEuPathDB" id="FungiDB:BO71DRAFT_423276"/>
<keyword evidence="3 6" id="KW-1133">Transmembrane helix</keyword>
<keyword evidence="2 6" id="KW-0812">Transmembrane</keyword>
<dbReference type="EMBL" id="KZ826050">
    <property type="protein sequence ID" value="PYH89074.1"/>
    <property type="molecule type" value="Genomic_DNA"/>
</dbReference>
<dbReference type="CDD" id="cd17323">
    <property type="entry name" value="MFS_Tpo1_MDR_like"/>
    <property type="match status" value="1"/>
</dbReference>
<dbReference type="Gene3D" id="1.20.1250.20">
    <property type="entry name" value="MFS general substrate transporter like domains"/>
    <property type="match status" value="1"/>
</dbReference>
<dbReference type="PROSITE" id="PS50850">
    <property type="entry name" value="MFS"/>
    <property type="match status" value="1"/>
</dbReference>
<feature type="transmembrane region" description="Helical" evidence="6">
    <location>
        <begin position="152"/>
        <end position="174"/>
    </location>
</feature>
<feature type="transmembrane region" description="Helical" evidence="6">
    <location>
        <begin position="280"/>
        <end position="299"/>
    </location>
</feature>
<evidence type="ECO:0000313" key="9">
    <source>
        <dbReference type="Proteomes" id="UP000247810"/>
    </source>
</evidence>
<sequence length="490" mass="53707">MAEKEAVPNKVPNESNVPQKSDPPNSTPVPPSQDPNLVTWDGSDDPETPKNWPQFKKWTTILPMSLFNFLSSMSSATMAPALGAIQADLHFSSSLLAVLSLTVFLLGTAFIPLLTAPLSEVFGRSLVLQSANLFYIVFNTLCGAAKTPNQLIVFRFLAGLGGAGPFAIGSGINADIFLPHERGQAIAVYTLAPLVGVVVGPIAGGFLVQYTNWRWCFYVILGMPFFRETYAPTLLQRKCKRLRKTTMNLDLYTPHDRVSLPQLLRTSIVRPFKLLATQPVVQVWSLYCAYLYGILYLLIATFPDVWTDTYGESVSIGSLNYISLFVGMGLASQVGTRLADWYHKKLCAQNDGRSMPEFRLPVLIIGAVIVPIGLFWYGWSARSSIHWTMPNIGAAIYGAGTVLEILCVMGYIIDTYQKFAASAMAAIICLRSVLAFALPLAAPSLYGNLGFGWGNTLLALIAIFVGIPAPILLRYYGPALRRRSPYARDD</sequence>
<dbReference type="PANTHER" id="PTHR23502:SF60">
    <property type="entry name" value="MAJOR FACILITATOR SUPERFAMILY (MFS) PROFILE DOMAIN-CONTAINING PROTEIN-RELATED"/>
    <property type="match status" value="1"/>
</dbReference>
<accession>A0A319CVF9</accession>
<dbReference type="Pfam" id="PF07690">
    <property type="entry name" value="MFS_1"/>
    <property type="match status" value="1"/>
</dbReference>
<comment type="subcellular location">
    <subcellularLocation>
        <location evidence="1">Membrane</location>
        <topology evidence="1">Multi-pass membrane protein</topology>
    </subcellularLocation>
</comment>
<organism evidence="8 9">
    <name type="scientific">Aspergillus ellipticus CBS 707.79</name>
    <dbReference type="NCBI Taxonomy" id="1448320"/>
    <lineage>
        <taxon>Eukaryota</taxon>
        <taxon>Fungi</taxon>
        <taxon>Dikarya</taxon>
        <taxon>Ascomycota</taxon>
        <taxon>Pezizomycotina</taxon>
        <taxon>Eurotiomycetes</taxon>
        <taxon>Eurotiomycetidae</taxon>
        <taxon>Eurotiales</taxon>
        <taxon>Aspergillaceae</taxon>
        <taxon>Aspergillus</taxon>
        <taxon>Aspergillus subgen. Circumdati</taxon>
    </lineage>
</organism>
<feature type="transmembrane region" description="Helical" evidence="6">
    <location>
        <begin position="391"/>
        <end position="412"/>
    </location>
</feature>
<evidence type="ECO:0000256" key="4">
    <source>
        <dbReference type="ARBA" id="ARBA00023136"/>
    </source>
</evidence>
<evidence type="ECO:0000259" key="7">
    <source>
        <dbReference type="PROSITE" id="PS50850"/>
    </source>
</evidence>
<dbReference type="OrthoDB" id="6770063at2759"/>
<feature type="compositionally biased region" description="Polar residues" evidence="5">
    <location>
        <begin position="12"/>
        <end position="24"/>
    </location>
</feature>
<feature type="transmembrane region" description="Helical" evidence="6">
    <location>
        <begin position="319"/>
        <end position="339"/>
    </location>
</feature>
<evidence type="ECO:0000313" key="8">
    <source>
        <dbReference type="EMBL" id="PYH89074.1"/>
    </source>
</evidence>
<feature type="transmembrane region" description="Helical" evidence="6">
    <location>
        <begin position="360"/>
        <end position="379"/>
    </location>
</feature>
<keyword evidence="4 6" id="KW-0472">Membrane</keyword>
<feature type="domain" description="Major facilitator superfamily (MFS) profile" evidence="7">
    <location>
        <begin position="60"/>
        <end position="481"/>
    </location>
</feature>
<dbReference type="GO" id="GO:0022857">
    <property type="term" value="F:transmembrane transporter activity"/>
    <property type="evidence" value="ECO:0007669"/>
    <property type="project" value="InterPro"/>
</dbReference>
<evidence type="ECO:0000256" key="6">
    <source>
        <dbReference type="SAM" id="Phobius"/>
    </source>
</evidence>
<dbReference type="InterPro" id="IPR036259">
    <property type="entry name" value="MFS_trans_sf"/>
</dbReference>
<feature type="transmembrane region" description="Helical" evidence="6">
    <location>
        <begin position="126"/>
        <end position="146"/>
    </location>
</feature>
<reference evidence="8 9" key="1">
    <citation type="submission" date="2018-02" db="EMBL/GenBank/DDBJ databases">
        <title>The genomes of Aspergillus section Nigri reveals drivers in fungal speciation.</title>
        <authorList>
            <consortium name="DOE Joint Genome Institute"/>
            <person name="Vesth T.C."/>
            <person name="Nybo J."/>
            <person name="Theobald S."/>
            <person name="Brandl J."/>
            <person name="Frisvad J.C."/>
            <person name="Nielsen K.F."/>
            <person name="Lyhne E.K."/>
            <person name="Kogle M.E."/>
            <person name="Kuo A."/>
            <person name="Riley R."/>
            <person name="Clum A."/>
            <person name="Nolan M."/>
            <person name="Lipzen A."/>
            <person name="Salamov A."/>
            <person name="Henrissat B."/>
            <person name="Wiebenga A."/>
            <person name="De vries R.P."/>
            <person name="Grigoriev I.V."/>
            <person name="Mortensen U.H."/>
            <person name="Andersen M.R."/>
            <person name="Baker S.E."/>
        </authorList>
    </citation>
    <scope>NUCLEOTIDE SEQUENCE [LARGE SCALE GENOMIC DNA]</scope>
    <source>
        <strain evidence="8 9">CBS 707.79</strain>
    </source>
</reference>
<evidence type="ECO:0000256" key="3">
    <source>
        <dbReference type="ARBA" id="ARBA00022989"/>
    </source>
</evidence>
<evidence type="ECO:0000256" key="1">
    <source>
        <dbReference type="ARBA" id="ARBA00004141"/>
    </source>
</evidence>
<dbReference type="InterPro" id="IPR020846">
    <property type="entry name" value="MFS_dom"/>
</dbReference>
<dbReference type="PANTHER" id="PTHR23502">
    <property type="entry name" value="MAJOR FACILITATOR SUPERFAMILY"/>
    <property type="match status" value="1"/>
</dbReference>
<protein>
    <submittedName>
        <fullName evidence="8">Putative MFS transporter</fullName>
    </submittedName>
</protein>
<evidence type="ECO:0000256" key="2">
    <source>
        <dbReference type="ARBA" id="ARBA00022692"/>
    </source>
</evidence>
<feature type="transmembrane region" description="Helical" evidence="6">
    <location>
        <begin position="453"/>
        <end position="473"/>
    </location>
</feature>
<dbReference type="STRING" id="1448320.A0A319CVF9"/>
<gene>
    <name evidence="8" type="ORF">BO71DRAFT_423276</name>
</gene>
<dbReference type="FunFam" id="1.20.1250.20:FF:000011">
    <property type="entry name" value="MFS multidrug transporter, putative"/>
    <property type="match status" value="1"/>
</dbReference>
<dbReference type="InterPro" id="IPR011701">
    <property type="entry name" value="MFS"/>
</dbReference>
<feature type="transmembrane region" description="Helical" evidence="6">
    <location>
        <begin position="186"/>
        <end position="209"/>
    </location>
</feature>
<name>A0A319CVF9_9EURO</name>
<evidence type="ECO:0000256" key="5">
    <source>
        <dbReference type="SAM" id="MobiDB-lite"/>
    </source>
</evidence>